<gene>
    <name evidence="1" type="ORF">I4J89_31415</name>
</gene>
<proteinExistence type="predicted"/>
<dbReference type="AlphaFoldDB" id="A0A931G2A9"/>
<comment type="caution">
    <text evidence="1">The sequence shown here is derived from an EMBL/GenBank/DDBJ whole genome shotgun (WGS) entry which is preliminary data.</text>
</comment>
<name>A0A931G2A9_9ACTN</name>
<sequence>MAQIVEIHVPLLPGEGVREGDYQYPWIEQVEEFLIDVEDEGDIEVYDDGEEFGDDYVFFVSGGSEKALLAAASRVATLDGVPAGTFALVTDEDADMGEGRRVDLPVR</sequence>
<dbReference type="Proteomes" id="UP000598146">
    <property type="component" value="Unassembled WGS sequence"/>
</dbReference>
<keyword evidence="2" id="KW-1185">Reference proteome</keyword>
<organism evidence="1 2">
    <name type="scientific">Actinoplanes aureus</name>
    <dbReference type="NCBI Taxonomy" id="2792083"/>
    <lineage>
        <taxon>Bacteria</taxon>
        <taxon>Bacillati</taxon>
        <taxon>Actinomycetota</taxon>
        <taxon>Actinomycetes</taxon>
        <taxon>Micromonosporales</taxon>
        <taxon>Micromonosporaceae</taxon>
        <taxon>Actinoplanes</taxon>
    </lineage>
</organism>
<evidence type="ECO:0000313" key="2">
    <source>
        <dbReference type="Proteomes" id="UP000598146"/>
    </source>
</evidence>
<dbReference type="EMBL" id="JADQTO010000017">
    <property type="protein sequence ID" value="MBG0565966.1"/>
    <property type="molecule type" value="Genomic_DNA"/>
</dbReference>
<evidence type="ECO:0000313" key="1">
    <source>
        <dbReference type="EMBL" id="MBG0565966.1"/>
    </source>
</evidence>
<accession>A0A931G2A9</accession>
<reference evidence="1" key="1">
    <citation type="submission" date="2020-11" db="EMBL/GenBank/DDBJ databases">
        <title>Isolation and identification of active actinomycetes.</title>
        <authorList>
            <person name="Sun X."/>
        </authorList>
    </citation>
    <scope>NUCLEOTIDE SEQUENCE</scope>
    <source>
        <strain evidence="1">NEAU-A11</strain>
    </source>
</reference>
<protein>
    <submittedName>
        <fullName evidence="1">Uncharacterized protein</fullName>
    </submittedName>
</protein>